<reference evidence="1" key="1">
    <citation type="journal article" date="2015" name="Nature">
        <title>Complex archaea that bridge the gap between prokaryotes and eukaryotes.</title>
        <authorList>
            <person name="Spang A."/>
            <person name="Saw J.H."/>
            <person name="Jorgensen S.L."/>
            <person name="Zaremba-Niedzwiedzka K."/>
            <person name="Martijn J."/>
            <person name="Lind A.E."/>
            <person name="van Eijk R."/>
            <person name="Schleper C."/>
            <person name="Guy L."/>
            <person name="Ettema T.J."/>
        </authorList>
    </citation>
    <scope>NUCLEOTIDE SEQUENCE</scope>
</reference>
<dbReference type="AlphaFoldDB" id="A0A0F9PC81"/>
<evidence type="ECO:0000313" key="1">
    <source>
        <dbReference type="EMBL" id="KKN27729.1"/>
    </source>
</evidence>
<gene>
    <name evidence="1" type="ORF">LCGC14_0861530</name>
</gene>
<protein>
    <submittedName>
        <fullName evidence="1">Uncharacterized protein</fullName>
    </submittedName>
</protein>
<accession>A0A0F9PC81</accession>
<name>A0A0F9PC81_9ZZZZ</name>
<proteinExistence type="predicted"/>
<comment type="caution">
    <text evidence="1">The sequence shown here is derived from an EMBL/GenBank/DDBJ whole genome shotgun (WGS) entry which is preliminary data.</text>
</comment>
<sequence>MKAYLKDLSDVIDPETNLTCGGGYGTGDAVYIDERLPKEKQRLTLVHEVLEIHFPRVKHSRIDKAAIDLIDCLLQLNMIT</sequence>
<organism evidence="1">
    <name type="scientific">marine sediment metagenome</name>
    <dbReference type="NCBI Taxonomy" id="412755"/>
    <lineage>
        <taxon>unclassified sequences</taxon>
        <taxon>metagenomes</taxon>
        <taxon>ecological metagenomes</taxon>
    </lineage>
</organism>
<dbReference type="EMBL" id="LAZR01002616">
    <property type="protein sequence ID" value="KKN27729.1"/>
    <property type="molecule type" value="Genomic_DNA"/>
</dbReference>